<gene>
    <name evidence="1" type="ORF">SOCE26_015790</name>
</gene>
<evidence type="ECO:0000313" key="2">
    <source>
        <dbReference type="Proteomes" id="UP000238348"/>
    </source>
</evidence>
<dbReference type="EMBL" id="CP012673">
    <property type="protein sequence ID" value="AUX40180.1"/>
    <property type="molecule type" value="Genomic_DNA"/>
</dbReference>
<proteinExistence type="predicted"/>
<name>A0A2L0ELL9_SORCE</name>
<evidence type="ECO:0000313" key="1">
    <source>
        <dbReference type="EMBL" id="AUX40180.1"/>
    </source>
</evidence>
<dbReference type="AlphaFoldDB" id="A0A2L0ELL9"/>
<accession>A0A2L0ELL9</accession>
<reference evidence="1 2" key="1">
    <citation type="submission" date="2015-09" db="EMBL/GenBank/DDBJ databases">
        <title>Sorangium comparison.</title>
        <authorList>
            <person name="Zaburannyi N."/>
            <person name="Bunk B."/>
            <person name="Overmann J."/>
            <person name="Mueller R."/>
        </authorList>
    </citation>
    <scope>NUCLEOTIDE SEQUENCE [LARGE SCALE GENOMIC DNA]</scope>
    <source>
        <strain evidence="1 2">So ce26</strain>
    </source>
</reference>
<protein>
    <submittedName>
        <fullName evidence="1">Uncharacterized protein</fullName>
    </submittedName>
</protein>
<sequence length="341" mass="37478">MMNDPIQGAVYVAIGRIAGAALAKVASPVVVDDDELLLGPSRVDPKRHRAARVRYLGGEPSTDLNEELARSDGPPVCVALPPTPGGLMSLCRICASVVERGRALFVVDLSPEAAGAFPQGPGPGRAIFLNVADALLRKPPVVQWSKLETTLAATLWKLWCRRSPVAFSRFCASASMFHPQLANLGRYHAGLFPRRAGHGLLLSRFDELLLRQLSQEWLSPVKVFVNAINAESELDAWFSHTGDLYAAKRLNDWYHHARGRIIERRNAHHPRPSEMTRWSFRWRAGSEEILEALPSIQAAPPVSIGGATAYDPRHPWVCQFDARGTPYLSRFGAASSGDRLK</sequence>
<organism evidence="1 2">
    <name type="scientific">Sorangium cellulosum</name>
    <name type="common">Polyangium cellulosum</name>
    <dbReference type="NCBI Taxonomy" id="56"/>
    <lineage>
        <taxon>Bacteria</taxon>
        <taxon>Pseudomonadati</taxon>
        <taxon>Myxococcota</taxon>
        <taxon>Polyangia</taxon>
        <taxon>Polyangiales</taxon>
        <taxon>Polyangiaceae</taxon>
        <taxon>Sorangium</taxon>
    </lineage>
</organism>
<dbReference type="Proteomes" id="UP000238348">
    <property type="component" value="Chromosome"/>
</dbReference>